<protein>
    <submittedName>
        <fullName evidence="1">Uncharacterized protein</fullName>
    </submittedName>
</protein>
<sequence length="98" mass="11184">MARRQHYLTIFDVLRTITTIVTDWEELEEVMETVEPRSGTKVLEPARKPSTLQLEKPEFMGEHVVSDSEEEGGPSYGLIRNRLPITPKSLKFQVDGPT</sequence>
<reference evidence="1" key="1">
    <citation type="submission" date="2018-11" db="EMBL/GenBank/DDBJ databases">
        <authorList>
            <consortium name="Pathogen Informatics"/>
        </authorList>
    </citation>
    <scope>NUCLEOTIDE SEQUENCE</scope>
</reference>
<dbReference type="Proteomes" id="UP000784294">
    <property type="component" value="Unassembled WGS sequence"/>
</dbReference>
<proteinExistence type="predicted"/>
<comment type="caution">
    <text evidence="1">The sequence shown here is derived from an EMBL/GenBank/DDBJ whole genome shotgun (WGS) entry which is preliminary data.</text>
</comment>
<accession>A0A3S5FC37</accession>
<gene>
    <name evidence="1" type="ORF">PXEA_LOCUS3493</name>
</gene>
<evidence type="ECO:0000313" key="2">
    <source>
        <dbReference type="Proteomes" id="UP000784294"/>
    </source>
</evidence>
<dbReference type="AlphaFoldDB" id="A0A3S5FC37"/>
<evidence type="ECO:0000313" key="1">
    <source>
        <dbReference type="EMBL" id="VEL10053.1"/>
    </source>
</evidence>
<organism evidence="1 2">
    <name type="scientific">Protopolystoma xenopodis</name>
    <dbReference type="NCBI Taxonomy" id="117903"/>
    <lineage>
        <taxon>Eukaryota</taxon>
        <taxon>Metazoa</taxon>
        <taxon>Spiralia</taxon>
        <taxon>Lophotrochozoa</taxon>
        <taxon>Platyhelminthes</taxon>
        <taxon>Monogenea</taxon>
        <taxon>Polyopisthocotylea</taxon>
        <taxon>Polystomatidea</taxon>
        <taxon>Polystomatidae</taxon>
        <taxon>Protopolystoma</taxon>
    </lineage>
</organism>
<name>A0A3S5FC37_9PLAT</name>
<dbReference type="EMBL" id="CAAALY010007917">
    <property type="protein sequence ID" value="VEL10053.1"/>
    <property type="molecule type" value="Genomic_DNA"/>
</dbReference>
<keyword evidence="2" id="KW-1185">Reference proteome</keyword>
<dbReference type="OrthoDB" id="6271491at2759"/>